<dbReference type="GO" id="GO:0003755">
    <property type="term" value="F:peptidyl-prolyl cis-trans isomerase activity"/>
    <property type="evidence" value="ECO:0007669"/>
    <property type="project" value="UniProtKB-KW"/>
</dbReference>
<evidence type="ECO:0000313" key="6">
    <source>
        <dbReference type="Proteomes" id="UP001187415"/>
    </source>
</evidence>
<dbReference type="GO" id="GO:0030426">
    <property type="term" value="C:growth cone"/>
    <property type="evidence" value="ECO:0007669"/>
    <property type="project" value="TreeGrafter"/>
</dbReference>
<feature type="compositionally biased region" description="Polar residues" evidence="3">
    <location>
        <begin position="1010"/>
        <end position="1020"/>
    </location>
</feature>
<dbReference type="EC" id="5.2.1.8" evidence="1"/>
<feature type="compositionally biased region" description="Polar residues" evidence="3">
    <location>
        <begin position="34"/>
        <end position="56"/>
    </location>
</feature>
<evidence type="ECO:0000259" key="4">
    <source>
        <dbReference type="PROSITE" id="PS50059"/>
    </source>
</evidence>
<feature type="compositionally biased region" description="Pro residues" evidence="3">
    <location>
        <begin position="1136"/>
        <end position="1145"/>
    </location>
</feature>
<dbReference type="Pfam" id="PF23649">
    <property type="entry name" value="FKBP15"/>
    <property type="match status" value="1"/>
</dbReference>
<accession>A0AA88MFW4</accession>
<protein>
    <recommendedName>
        <fullName evidence="1">peptidylprolyl isomerase</fullName>
        <ecNumber evidence="1">5.2.1.8</ecNumber>
    </recommendedName>
</protein>
<keyword evidence="2" id="KW-0175">Coiled coil</keyword>
<organism evidence="5 6">
    <name type="scientific">Channa striata</name>
    <name type="common">Snakehead murrel</name>
    <name type="synonym">Ophicephalus striatus</name>
    <dbReference type="NCBI Taxonomy" id="64152"/>
    <lineage>
        <taxon>Eukaryota</taxon>
        <taxon>Metazoa</taxon>
        <taxon>Chordata</taxon>
        <taxon>Craniata</taxon>
        <taxon>Vertebrata</taxon>
        <taxon>Euteleostomi</taxon>
        <taxon>Actinopterygii</taxon>
        <taxon>Neopterygii</taxon>
        <taxon>Teleostei</taxon>
        <taxon>Neoteleostei</taxon>
        <taxon>Acanthomorphata</taxon>
        <taxon>Anabantaria</taxon>
        <taxon>Anabantiformes</taxon>
        <taxon>Channoidei</taxon>
        <taxon>Channidae</taxon>
        <taxon>Channa</taxon>
    </lineage>
</organism>
<dbReference type="PANTHER" id="PTHR44927:SF1">
    <property type="entry name" value="FK506-BINDING PROTEIN 15"/>
    <property type="match status" value="1"/>
</dbReference>
<dbReference type="SUPFAM" id="SSF54534">
    <property type="entry name" value="FKBP-like"/>
    <property type="match status" value="1"/>
</dbReference>
<dbReference type="InterPro" id="IPR001179">
    <property type="entry name" value="PPIase_FKBP_dom"/>
</dbReference>
<dbReference type="PANTHER" id="PTHR44927">
    <property type="entry name" value="FK506-BINDING PROTEIN 15"/>
    <property type="match status" value="1"/>
</dbReference>
<reference evidence="5" key="1">
    <citation type="submission" date="2023-07" db="EMBL/GenBank/DDBJ databases">
        <title>Chromosome-level Genome Assembly of Striped Snakehead (Channa striata).</title>
        <authorList>
            <person name="Liu H."/>
        </authorList>
    </citation>
    <scope>NUCLEOTIDE SEQUENCE</scope>
    <source>
        <strain evidence="5">Gz</strain>
        <tissue evidence="5">Muscle</tissue>
    </source>
</reference>
<dbReference type="Proteomes" id="UP001187415">
    <property type="component" value="Unassembled WGS sequence"/>
</dbReference>
<feature type="region of interest" description="Disordered" evidence="3">
    <location>
        <begin position="369"/>
        <end position="422"/>
    </location>
</feature>
<feature type="domain" description="PPIase FKBP-type" evidence="4">
    <location>
        <begin position="191"/>
        <end position="283"/>
    </location>
</feature>
<evidence type="ECO:0000256" key="2">
    <source>
        <dbReference type="SAM" id="Coils"/>
    </source>
</evidence>
<feature type="compositionally biased region" description="Acidic residues" evidence="3">
    <location>
        <begin position="948"/>
        <end position="974"/>
    </location>
</feature>
<feature type="compositionally biased region" description="Polar residues" evidence="3">
    <location>
        <begin position="1031"/>
        <end position="1044"/>
    </location>
</feature>
<proteinExistence type="predicted"/>
<dbReference type="InterPro" id="IPR046357">
    <property type="entry name" value="PPIase_dom_sf"/>
</dbReference>
<dbReference type="Pfam" id="PF00254">
    <property type="entry name" value="FKBP_C"/>
    <property type="match status" value="1"/>
</dbReference>
<dbReference type="InterPro" id="IPR056598">
    <property type="entry name" value="FKBP-15_dom"/>
</dbReference>
<feature type="region of interest" description="Disordered" evidence="3">
    <location>
        <begin position="932"/>
        <end position="1216"/>
    </location>
</feature>
<evidence type="ECO:0000313" key="5">
    <source>
        <dbReference type="EMBL" id="KAK2837101.1"/>
    </source>
</evidence>
<feature type="compositionally biased region" description="Basic and acidic residues" evidence="3">
    <location>
        <begin position="975"/>
        <end position="1003"/>
    </location>
</feature>
<gene>
    <name evidence="5" type="ORF">Q5P01_014313</name>
</gene>
<dbReference type="AlphaFoldDB" id="A0AA88MFW4"/>
<evidence type="ECO:0000256" key="3">
    <source>
        <dbReference type="SAM" id="MobiDB-lite"/>
    </source>
</evidence>
<comment type="caution">
    <text evidence="5">The sequence shown here is derived from an EMBL/GenBank/DDBJ whole genome shotgun (WGS) entry which is preliminary data.</text>
</comment>
<keyword evidence="1" id="KW-0697">Rotamase</keyword>
<keyword evidence="6" id="KW-1185">Reference proteome</keyword>
<dbReference type="Gene3D" id="3.10.50.40">
    <property type="match status" value="1"/>
</dbReference>
<feature type="coiled-coil region" evidence="2">
    <location>
        <begin position="614"/>
        <end position="754"/>
    </location>
</feature>
<feature type="compositionally biased region" description="Polar residues" evidence="3">
    <location>
        <begin position="1106"/>
        <end position="1117"/>
    </location>
</feature>
<name>A0AA88MFW4_CHASR</name>
<feature type="region of interest" description="Disordered" evidence="3">
    <location>
        <begin position="34"/>
        <end position="61"/>
    </location>
</feature>
<feature type="compositionally biased region" description="Acidic residues" evidence="3">
    <location>
        <begin position="1204"/>
        <end position="1216"/>
    </location>
</feature>
<sequence>MFGGDDEDGDFLSPTGGAKLASLFGLDQEANHGNESFQYTAPKQPRKSSNPASAVTQKPAPPPGAPAVLFATAVQAFRYINGQYVKQGKLGAAVLGNHTTKEYKLLLYLSQQKQVTAAKIHVGFVFTVQPNNYCTFYDDQRQNWSLMYDSEKASANFCKEVCLAKANSTASLDVVVTQDLSLGEGPGVESGDSLEVVYTGWLLQNHTIGQMFDSNQNKEKLLRLKLGAGKVIKGWEEGMLGMKKAGSRFIVIPPSLAYGSKGVPNCIPANSTLIFEAELRRVKFFKDSGSDQASASSRDSAAPSPAPSPAPSVENLPPEPAVYKPASGPSKPGDPPLRAKSNSLSEQLANPDATKAKLISRMAKMGQPMLPFITGGASQPESSDSELEDTSSSRVDHPAAPSPVLISTSAPASANVHPHPHTAAPSALLPVLSTVGPQPGMPGSSHAFQPYSYTQTSVAPSQLQPVAQVFPAQTVPYMGSNDVTSFMMTEARQHNTEIRLAVGKVADKVDQLASKVENLQRQGSLCMGVSSMSLETSMIVHNIQRIVQENECLKKEVFDKSSRIEEQNRKIGELINQNQRYMEQSNLLLEQRNDSLKSSSEHSQARLLQAEQDKVRLTDDLASSTARLSQLQLEASSHQQKAMELQSKLNSVLQDSENQCQRIAALEVQLEELKEVAEKTQAQYRLEKQRRKEMEVKVSNLEEELQDLKTDKEGLERILSERKKKWHVERQRWDKEADELRKSSQQELDSLRDQLCQSRTSTNNATSEQLFQLRAELEDVWKGKCDQMLASAKEQHSRELADLREQRDAVQDKVTQLQEKFVILKQSRDLEEQGLLQQREQAEELQALKKKYTALDQQGVALREKLERKVADLEKKVAEQQSSGDTAVEVKRVMNGVFHSLRGEFDLSESYSGQAVLGVIVTTIKNVTLQLLSGTDGSSPRPNKKEEKEEEVEVEEEEEEEEEVEDNENEDESDDVKPGEEKLDQHVHENGERELEETEKVEVECVAQPTFPTVSENQINEEMAVEEQAESKTQNQVSELQPVSPTGLEPQETAECDAQREQVQLSGPEISIEQKDTNRPANLDHGPDESSSPEDGQETVLETIDAASSETGKQSVNDGEHKEQMKAASQTAFGPPSNPPPPPDPHQNCSREETSLTGGTGEENGEEPFFQITTPAKPPTAPSEEEEEDEMSLKGRPPPAPLFGDDDDDDDVDWLN</sequence>
<dbReference type="PROSITE" id="PS50059">
    <property type="entry name" value="FKBP_PPIASE"/>
    <property type="match status" value="1"/>
</dbReference>
<feature type="coiled-coil region" evidence="2">
    <location>
        <begin position="793"/>
        <end position="883"/>
    </location>
</feature>
<dbReference type="EMBL" id="JAUPFM010000011">
    <property type="protein sequence ID" value="KAK2837101.1"/>
    <property type="molecule type" value="Genomic_DNA"/>
</dbReference>
<keyword evidence="1" id="KW-0413">Isomerase</keyword>
<feature type="region of interest" description="Disordered" evidence="3">
    <location>
        <begin position="289"/>
        <end position="351"/>
    </location>
</feature>
<feature type="compositionally biased region" description="Low complexity" evidence="3">
    <location>
        <begin position="290"/>
        <end position="303"/>
    </location>
</feature>
<feature type="compositionally biased region" description="Polar residues" evidence="3">
    <location>
        <begin position="932"/>
        <end position="941"/>
    </location>
</feature>
<evidence type="ECO:0000256" key="1">
    <source>
        <dbReference type="PROSITE-ProRule" id="PRU00277"/>
    </source>
</evidence>
<comment type="catalytic activity">
    <reaction evidence="1">
        <text>[protein]-peptidylproline (omega=180) = [protein]-peptidylproline (omega=0)</text>
        <dbReference type="Rhea" id="RHEA:16237"/>
        <dbReference type="Rhea" id="RHEA-COMP:10747"/>
        <dbReference type="Rhea" id="RHEA-COMP:10748"/>
        <dbReference type="ChEBI" id="CHEBI:83833"/>
        <dbReference type="ChEBI" id="CHEBI:83834"/>
        <dbReference type="EC" id="5.2.1.8"/>
    </reaction>
</comment>